<dbReference type="GO" id="GO:0015386">
    <property type="term" value="F:potassium:proton antiporter activity"/>
    <property type="evidence" value="ECO:0007669"/>
    <property type="project" value="TreeGrafter"/>
</dbReference>
<reference evidence="13 14" key="1">
    <citation type="journal article" date="2011" name="J. Bacteriol.">
        <title>Complete genome sequence of Polymorphum gilvum SL003B-26A1T, a crude oil-degrading bacterium from oil-polluted saline soil.</title>
        <authorList>
            <person name="Li S.G."/>
            <person name="Tang Y.Q."/>
            <person name="Nie Y."/>
            <person name="Cai M."/>
            <person name="Wu X.L."/>
        </authorList>
    </citation>
    <scope>NUCLEOTIDE SEQUENCE [LARGE SCALE GENOMIC DNA]</scope>
    <source>
        <strain evidence="14">LMG 25793 / CGMCC 1.9160 / SL003B-26A1</strain>
    </source>
</reference>
<keyword evidence="7" id="KW-0406">Ion transport</keyword>
<evidence type="ECO:0000256" key="1">
    <source>
        <dbReference type="ARBA" id="ARBA00004651"/>
    </source>
</evidence>
<dbReference type="PANTHER" id="PTHR10110">
    <property type="entry name" value="SODIUM/HYDROGEN EXCHANGER"/>
    <property type="match status" value="1"/>
</dbReference>
<evidence type="ECO:0000259" key="12">
    <source>
        <dbReference type="PROSITE" id="PS50042"/>
    </source>
</evidence>
<dbReference type="GO" id="GO:0015385">
    <property type="term" value="F:sodium:proton antiporter activity"/>
    <property type="evidence" value="ECO:0007669"/>
    <property type="project" value="InterPro"/>
</dbReference>
<dbReference type="InterPro" id="IPR000595">
    <property type="entry name" value="cNMP-bd_dom"/>
</dbReference>
<evidence type="ECO:0000256" key="7">
    <source>
        <dbReference type="ARBA" id="ARBA00023065"/>
    </source>
</evidence>
<organism evidence="13 14">
    <name type="scientific">Polymorphum gilvum (strain LMG 25793 / CGMCC 1.9160 / SL003B-26A1)</name>
    <dbReference type="NCBI Taxonomy" id="991905"/>
    <lineage>
        <taxon>Bacteria</taxon>
        <taxon>Pseudomonadati</taxon>
        <taxon>Pseudomonadota</taxon>
        <taxon>Alphaproteobacteria</taxon>
        <taxon>Rhodobacterales</taxon>
        <taxon>Paracoccaceae</taxon>
        <taxon>Polymorphum</taxon>
    </lineage>
</organism>
<dbReference type="PROSITE" id="PS00889">
    <property type="entry name" value="CNMP_BINDING_2"/>
    <property type="match status" value="1"/>
</dbReference>
<dbReference type="STRING" id="991905.SL003B_3008"/>
<dbReference type="GO" id="GO:0098719">
    <property type="term" value="P:sodium ion import across plasma membrane"/>
    <property type="evidence" value="ECO:0007669"/>
    <property type="project" value="TreeGrafter"/>
</dbReference>
<keyword evidence="4 11" id="KW-0812">Transmembrane</keyword>
<dbReference type="GO" id="GO:0005886">
    <property type="term" value="C:plasma membrane"/>
    <property type="evidence" value="ECO:0007669"/>
    <property type="project" value="UniProtKB-SubCell"/>
</dbReference>
<dbReference type="InterPro" id="IPR006153">
    <property type="entry name" value="Cation/H_exchanger_TM"/>
</dbReference>
<dbReference type="GO" id="GO:0051453">
    <property type="term" value="P:regulation of intracellular pH"/>
    <property type="evidence" value="ECO:0007669"/>
    <property type="project" value="TreeGrafter"/>
</dbReference>
<dbReference type="SUPFAM" id="SSF51206">
    <property type="entry name" value="cAMP-binding domain-like"/>
    <property type="match status" value="1"/>
</dbReference>
<accession>F2IW46</accession>
<evidence type="ECO:0000256" key="11">
    <source>
        <dbReference type="SAM" id="Phobius"/>
    </source>
</evidence>
<sequence length="843" mass="91918">MDTPIIVAAFAGLLVVISLLQPLARRLGLAPSVLLAGVGTLIGLLAAFLLYTPTTDAFNELAMVFVNLPFDSQKILYIFLPVLLFQSTLTLDVRRIFEDIGAILVMAVVAVVVATAFIGLALYPLAGVPLVACLLLGAIVATTDPVAVVAIFRDIGAPARLGRLVEGESLLNDAAAIVLFVLLLGMLTSQQTPDAVEAVVTFLRSFAGGIVVGALFARLFVMLLPLMREQKLAQVTLSLALPYLVYVVSEQSADVSAVVAVVAAGIVFNLYGPARVAPAAWSYLHDVWEQIAFWASSLIFVLASILIPELLAGFKLLDILLLVVLIVAALAARAVVIFGLLPVLGVLRIGEAVSNRYKTVILWGGMRGAVTLTLALSVTEHPSLSEDVQHFIAVLATGFVLFTLLVYGTTLKRLIRALKLNTLTPLDIAMRKQFLALALSDVREAVDDAARDYNIAPEVAEKLSTNYSSQASTAVEDNVLAEEIMDRERVVLGLVALADRERVLILRHFHEGTVSNRTIASHLTLAGRIADQTRSKGRVGYNRAARSALAYGPTFRFAQWLQRHLKIDGLLSVMVADRFERLLIGRIVIKELIEFNDERIRPLLGERVAGILHETLAIRREDNLRGLEGLQLQYPDYAQALEYEFLRRTGLRLEEQAYSEAFTQKLIGSELYNDLQRSVSTARDRTRVRPRLDLGLKTRDLVDGHPLFADLPDTRREAIARLMRPYFAVPGETLIRKGEKGDAAYFISSGAVEVRTPHGPLRLGRGDVFGEMALLSGKPRTADVAALGYCQLLVLGAGDFRALMKQSPDIAENMARIARQREEMNVPDATSEHVPPAALDVAP</sequence>
<evidence type="ECO:0000256" key="6">
    <source>
        <dbReference type="ARBA" id="ARBA00023053"/>
    </source>
</evidence>
<feature type="transmembrane region" description="Helical" evidence="11">
    <location>
        <begin position="129"/>
        <end position="150"/>
    </location>
</feature>
<dbReference type="PROSITE" id="PS50042">
    <property type="entry name" value="CNMP_BINDING_3"/>
    <property type="match status" value="1"/>
</dbReference>
<dbReference type="InterPro" id="IPR014710">
    <property type="entry name" value="RmlC-like_jellyroll"/>
</dbReference>
<feature type="transmembrane region" description="Helical" evidence="11">
    <location>
        <begin position="359"/>
        <end position="378"/>
    </location>
</feature>
<evidence type="ECO:0000256" key="3">
    <source>
        <dbReference type="ARBA" id="ARBA00022475"/>
    </source>
</evidence>
<dbReference type="SMART" id="SM00100">
    <property type="entry name" value="cNMP"/>
    <property type="match status" value="1"/>
</dbReference>
<keyword evidence="8 11" id="KW-0472">Membrane</keyword>
<keyword evidence="2" id="KW-0813">Transport</keyword>
<proteinExistence type="predicted"/>
<dbReference type="eggNOG" id="COG0025">
    <property type="taxonomic scope" value="Bacteria"/>
</dbReference>
<name>F2IW46_POLGS</name>
<dbReference type="Proteomes" id="UP000008130">
    <property type="component" value="Chromosome"/>
</dbReference>
<keyword evidence="3" id="KW-1003">Cell membrane</keyword>
<evidence type="ECO:0000256" key="9">
    <source>
        <dbReference type="ARBA" id="ARBA00023201"/>
    </source>
</evidence>
<evidence type="ECO:0000313" key="14">
    <source>
        <dbReference type="Proteomes" id="UP000008130"/>
    </source>
</evidence>
<feature type="transmembrane region" description="Helical" evidence="11">
    <location>
        <begin position="74"/>
        <end position="93"/>
    </location>
</feature>
<keyword evidence="6" id="KW-0915">Sodium</keyword>
<dbReference type="KEGG" id="pgv:SL003B_3008"/>
<feature type="transmembrane region" description="Helical" evidence="11">
    <location>
        <begin position="33"/>
        <end position="54"/>
    </location>
</feature>
<dbReference type="PRINTS" id="PR00103">
    <property type="entry name" value="CAMPKINASE"/>
</dbReference>
<gene>
    <name evidence="13" type="ordered locus">SL003B_3008</name>
</gene>
<evidence type="ECO:0000256" key="4">
    <source>
        <dbReference type="ARBA" id="ARBA00022692"/>
    </source>
</evidence>
<comment type="subcellular location">
    <subcellularLocation>
        <location evidence="1">Cell membrane</location>
        <topology evidence="1">Multi-pass membrane protein</topology>
    </subcellularLocation>
</comment>
<dbReference type="RefSeq" id="WP_013653744.1">
    <property type="nucleotide sequence ID" value="NC_015259.1"/>
</dbReference>
<evidence type="ECO:0000256" key="8">
    <source>
        <dbReference type="ARBA" id="ARBA00023136"/>
    </source>
</evidence>
<dbReference type="InterPro" id="IPR018490">
    <property type="entry name" value="cNMP-bd_dom_sf"/>
</dbReference>
<dbReference type="Pfam" id="PF00999">
    <property type="entry name" value="Na_H_Exchanger"/>
    <property type="match status" value="1"/>
</dbReference>
<feature type="region of interest" description="Disordered" evidence="10">
    <location>
        <begin position="824"/>
        <end position="843"/>
    </location>
</feature>
<keyword evidence="14" id="KW-1185">Reference proteome</keyword>
<keyword evidence="5 11" id="KW-1133">Transmembrane helix</keyword>
<dbReference type="CDD" id="cd00038">
    <property type="entry name" value="CAP_ED"/>
    <property type="match status" value="1"/>
</dbReference>
<feature type="transmembrane region" description="Helical" evidence="11">
    <location>
        <begin position="291"/>
        <end position="307"/>
    </location>
</feature>
<protein>
    <submittedName>
        <fullName evidence="13">Transporter, CPA2 family</fullName>
    </submittedName>
</protein>
<dbReference type="eggNOG" id="COG2905">
    <property type="taxonomic scope" value="Bacteria"/>
</dbReference>
<dbReference type="AlphaFoldDB" id="F2IW46"/>
<feature type="domain" description="Cyclic nucleotide-binding" evidence="12">
    <location>
        <begin position="707"/>
        <end position="821"/>
    </location>
</feature>
<dbReference type="InterPro" id="IPR018422">
    <property type="entry name" value="Cation/H_exchanger_CPA1"/>
</dbReference>
<feature type="transmembrane region" description="Helical" evidence="11">
    <location>
        <begin position="100"/>
        <end position="123"/>
    </location>
</feature>
<feature type="transmembrane region" description="Helical" evidence="11">
    <location>
        <begin position="255"/>
        <end position="271"/>
    </location>
</feature>
<evidence type="ECO:0000256" key="10">
    <source>
        <dbReference type="SAM" id="MobiDB-lite"/>
    </source>
</evidence>
<feature type="transmembrane region" description="Helical" evidence="11">
    <location>
        <begin position="199"/>
        <end position="220"/>
    </location>
</feature>
<dbReference type="InterPro" id="IPR018488">
    <property type="entry name" value="cNMP-bd_CS"/>
</dbReference>
<dbReference type="Gene3D" id="2.60.120.10">
    <property type="entry name" value="Jelly Rolls"/>
    <property type="match status" value="1"/>
</dbReference>
<dbReference type="Pfam" id="PF00027">
    <property type="entry name" value="cNMP_binding"/>
    <property type="match status" value="1"/>
</dbReference>
<dbReference type="PANTHER" id="PTHR10110:SF86">
    <property type="entry name" value="SODIUM_HYDROGEN EXCHANGER 7"/>
    <property type="match status" value="1"/>
</dbReference>
<feature type="transmembrane region" description="Helical" evidence="11">
    <location>
        <begin position="232"/>
        <end position="249"/>
    </location>
</feature>
<dbReference type="Gene3D" id="6.10.140.1330">
    <property type="match status" value="1"/>
</dbReference>
<dbReference type="HOGENOM" id="CLU_005912_8_0_5"/>
<feature type="transmembrane region" description="Helical" evidence="11">
    <location>
        <begin position="390"/>
        <end position="409"/>
    </location>
</feature>
<feature type="transmembrane region" description="Helical" evidence="11">
    <location>
        <begin position="319"/>
        <end position="347"/>
    </location>
</feature>
<evidence type="ECO:0000313" key="13">
    <source>
        <dbReference type="EMBL" id="ADZ71431.1"/>
    </source>
</evidence>
<dbReference type="OrthoDB" id="9809206at2"/>
<dbReference type="EMBL" id="CP002568">
    <property type="protein sequence ID" value="ADZ71431.1"/>
    <property type="molecule type" value="Genomic_DNA"/>
</dbReference>
<evidence type="ECO:0000256" key="5">
    <source>
        <dbReference type="ARBA" id="ARBA00022989"/>
    </source>
</evidence>
<feature type="transmembrane region" description="Helical" evidence="11">
    <location>
        <begin position="170"/>
        <end position="187"/>
    </location>
</feature>
<feature type="transmembrane region" description="Helical" evidence="11">
    <location>
        <begin position="6"/>
        <end position="24"/>
    </location>
</feature>
<evidence type="ECO:0000256" key="2">
    <source>
        <dbReference type="ARBA" id="ARBA00022448"/>
    </source>
</evidence>
<keyword evidence="9" id="KW-0739">Sodium transport</keyword>